<dbReference type="InterPro" id="IPR050124">
    <property type="entry name" value="tRNA_CCA-adding_enzyme"/>
</dbReference>
<dbReference type="CDD" id="cd00077">
    <property type="entry name" value="HDc"/>
    <property type="match status" value="1"/>
</dbReference>
<evidence type="ECO:0000313" key="2">
    <source>
        <dbReference type="EMBL" id="NME67236.1"/>
    </source>
</evidence>
<keyword evidence="3" id="KW-1185">Reference proteome</keyword>
<proteinExistence type="predicted"/>
<dbReference type="AlphaFoldDB" id="A0A7X9P0D4"/>
<organism evidence="2 3">
    <name type="scientific">Flammeovirga aprica JL-4</name>
    <dbReference type="NCBI Taxonomy" id="694437"/>
    <lineage>
        <taxon>Bacteria</taxon>
        <taxon>Pseudomonadati</taxon>
        <taxon>Bacteroidota</taxon>
        <taxon>Cytophagia</taxon>
        <taxon>Cytophagales</taxon>
        <taxon>Flammeovirgaceae</taxon>
        <taxon>Flammeovirga</taxon>
    </lineage>
</organism>
<dbReference type="PANTHER" id="PTHR47545:SF1">
    <property type="entry name" value="MULTIFUNCTIONAL CCA PROTEIN"/>
    <property type="match status" value="1"/>
</dbReference>
<dbReference type="SUPFAM" id="SSF109604">
    <property type="entry name" value="HD-domain/PDEase-like"/>
    <property type="match status" value="1"/>
</dbReference>
<dbReference type="Proteomes" id="UP000576082">
    <property type="component" value="Unassembled WGS sequence"/>
</dbReference>
<comment type="caution">
    <text evidence="2">The sequence shown here is derived from an EMBL/GenBank/DDBJ whole genome shotgun (WGS) entry which is preliminary data.</text>
</comment>
<sequence length="382" mass="45112">MITINKKWEIPGVQIEYPLDWNSIEKEFDWLEELKNIPQDAIWHQEGDVFTHTKMVVEALLKMEDFKDLDSTAQYILFLSTLFHDIEKRSTTTHEIIDGQERIVSPNHAKKGAHTVRSILFEKYNTPFEIREHISNLVRLHGLPLWAIDREDPTKEVIKSSLMTNNKWLSMLARSDVLGRICEDKEDILYKISLFDELCKEQDCWDKPYTFASNYGRFLYLNRSDIAPFYHPFEDLKFEVIVLSGLPGVGKDTFIQKNLEEYPMVSLDNIRRENQFDPTNTKHNGKVIQLAKEEAKVLLRKKEPFVFNATNLTSDLRQKWISLFVDYKAKVRIIYLEKPLKEILQQNNQRQWVVPEQVILKLSKKIDIPQYHEAHEIDYITQ</sequence>
<keyword evidence="1" id="KW-0547">Nucleotide-binding</keyword>
<reference evidence="2 3" key="1">
    <citation type="submission" date="2020-04" db="EMBL/GenBank/DDBJ databases">
        <title>Flammeovirga sp. SR4, a novel species isolated from seawater.</title>
        <authorList>
            <person name="Wang X."/>
        </authorList>
    </citation>
    <scope>NUCLEOTIDE SEQUENCE [LARGE SCALE GENOMIC DNA]</scope>
    <source>
        <strain evidence="2 3">ATCC 23126</strain>
    </source>
</reference>
<dbReference type="NCBIfam" id="TIGR00277">
    <property type="entry name" value="HDIG"/>
    <property type="match status" value="1"/>
</dbReference>
<dbReference type="Gene3D" id="3.40.50.300">
    <property type="entry name" value="P-loop containing nucleotide triphosphate hydrolases"/>
    <property type="match status" value="1"/>
</dbReference>
<name>A0A7X9P0D4_9BACT</name>
<dbReference type="SUPFAM" id="SSF52540">
    <property type="entry name" value="P-loop containing nucleoside triphosphate hydrolases"/>
    <property type="match status" value="1"/>
</dbReference>
<dbReference type="GO" id="GO:0000166">
    <property type="term" value="F:nucleotide binding"/>
    <property type="evidence" value="ECO:0007669"/>
    <property type="project" value="UniProtKB-KW"/>
</dbReference>
<protein>
    <submittedName>
        <fullName evidence="2">AAA family ATPase</fullName>
    </submittedName>
</protein>
<dbReference type="EMBL" id="JABANE010000008">
    <property type="protein sequence ID" value="NME67236.1"/>
    <property type="molecule type" value="Genomic_DNA"/>
</dbReference>
<dbReference type="RefSeq" id="WP_169655445.1">
    <property type="nucleotide sequence ID" value="NZ_JABANE010000008.1"/>
</dbReference>
<dbReference type="InterPro" id="IPR003607">
    <property type="entry name" value="HD/PDEase_dom"/>
</dbReference>
<dbReference type="PANTHER" id="PTHR47545">
    <property type="entry name" value="MULTIFUNCTIONAL CCA PROTEIN"/>
    <property type="match status" value="1"/>
</dbReference>
<evidence type="ECO:0000313" key="3">
    <source>
        <dbReference type="Proteomes" id="UP000576082"/>
    </source>
</evidence>
<gene>
    <name evidence="2" type="ORF">HHU12_04575</name>
</gene>
<dbReference type="InterPro" id="IPR027417">
    <property type="entry name" value="P-loop_NTPase"/>
</dbReference>
<dbReference type="Pfam" id="PF13671">
    <property type="entry name" value="AAA_33"/>
    <property type="match status" value="1"/>
</dbReference>
<accession>A0A7X9P0D4</accession>
<evidence type="ECO:0000256" key="1">
    <source>
        <dbReference type="ARBA" id="ARBA00022741"/>
    </source>
</evidence>
<dbReference type="Gene3D" id="1.10.3090.10">
    <property type="entry name" value="cca-adding enzyme, domain 2"/>
    <property type="match status" value="1"/>
</dbReference>
<dbReference type="InterPro" id="IPR006675">
    <property type="entry name" value="HDIG_dom"/>
</dbReference>